<dbReference type="Proteomes" id="UP000604046">
    <property type="component" value="Unassembled WGS sequence"/>
</dbReference>
<dbReference type="SUPFAM" id="SSF48452">
    <property type="entry name" value="TPR-like"/>
    <property type="match status" value="1"/>
</dbReference>
<comment type="caution">
    <text evidence="1">The sequence shown here is derived from an EMBL/GenBank/DDBJ whole genome shotgun (WGS) entry which is preliminary data.</text>
</comment>
<proteinExistence type="predicted"/>
<keyword evidence="2" id="KW-1185">Reference proteome</keyword>
<accession>A0A812J4E5</accession>
<gene>
    <name evidence="1" type="ORF">SNAT2548_LOCUS5288</name>
</gene>
<dbReference type="EMBL" id="CAJNDS010000336">
    <property type="protein sequence ID" value="CAE7194090.1"/>
    <property type="molecule type" value="Genomic_DNA"/>
</dbReference>
<dbReference type="Gene3D" id="1.25.40.10">
    <property type="entry name" value="Tetratricopeptide repeat domain"/>
    <property type="match status" value="1"/>
</dbReference>
<evidence type="ECO:0000313" key="1">
    <source>
        <dbReference type="EMBL" id="CAE7194090.1"/>
    </source>
</evidence>
<reference evidence="1" key="1">
    <citation type="submission" date="2021-02" db="EMBL/GenBank/DDBJ databases">
        <authorList>
            <person name="Dougan E. K."/>
            <person name="Rhodes N."/>
            <person name="Thang M."/>
            <person name="Chan C."/>
        </authorList>
    </citation>
    <scope>NUCLEOTIDE SEQUENCE</scope>
</reference>
<dbReference type="OrthoDB" id="438164at2759"/>
<evidence type="ECO:0000313" key="2">
    <source>
        <dbReference type="Proteomes" id="UP000604046"/>
    </source>
</evidence>
<dbReference type="SUPFAM" id="SSF51197">
    <property type="entry name" value="Clavaminate synthase-like"/>
    <property type="match status" value="1"/>
</dbReference>
<protein>
    <recommendedName>
        <fullName evidence="3">JmjC domain-containing protein</fullName>
    </recommendedName>
</protein>
<sequence>MGKSCGSSPLPTQNWILLLGSPVALLDPVHAHGLQLKRIVDSLGARSCNPASTSEDARACASTAERSSGLRGLVQCLQEPGTALYLPTMWLHATLNVGDAVAFALQGNMFAGAHEVDMPEQLARGSAESLSYNLIFCLNENRMDEALTLARRMIEVAPRDLRPHFYVAEILGISGAGAEAVEQMEKAVEVALALAAEEPPAPKELVAVWLLRIAYAFCGPLESIPRGAEIVAQALEYDANALVGHQIGNILEECSNVAQEMAEEMEP</sequence>
<dbReference type="InterPro" id="IPR011990">
    <property type="entry name" value="TPR-like_helical_dom_sf"/>
</dbReference>
<evidence type="ECO:0008006" key="3">
    <source>
        <dbReference type="Google" id="ProtNLM"/>
    </source>
</evidence>
<dbReference type="AlphaFoldDB" id="A0A812J4E5"/>
<name>A0A812J4E5_9DINO</name>
<organism evidence="1 2">
    <name type="scientific">Symbiodinium natans</name>
    <dbReference type="NCBI Taxonomy" id="878477"/>
    <lineage>
        <taxon>Eukaryota</taxon>
        <taxon>Sar</taxon>
        <taxon>Alveolata</taxon>
        <taxon>Dinophyceae</taxon>
        <taxon>Suessiales</taxon>
        <taxon>Symbiodiniaceae</taxon>
        <taxon>Symbiodinium</taxon>
    </lineage>
</organism>
<dbReference type="Gene3D" id="2.60.120.650">
    <property type="entry name" value="Cupin"/>
    <property type="match status" value="1"/>
</dbReference>